<accession>A0ABQ5DJM1</accession>
<organism evidence="2 3">
    <name type="scientific">Tanacetum coccineum</name>
    <dbReference type="NCBI Taxonomy" id="301880"/>
    <lineage>
        <taxon>Eukaryota</taxon>
        <taxon>Viridiplantae</taxon>
        <taxon>Streptophyta</taxon>
        <taxon>Embryophyta</taxon>
        <taxon>Tracheophyta</taxon>
        <taxon>Spermatophyta</taxon>
        <taxon>Magnoliopsida</taxon>
        <taxon>eudicotyledons</taxon>
        <taxon>Gunneridae</taxon>
        <taxon>Pentapetalae</taxon>
        <taxon>asterids</taxon>
        <taxon>campanulids</taxon>
        <taxon>Asterales</taxon>
        <taxon>Asteraceae</taxon>
        <taxon>Asteroideae</taxon>
        <taxon>Anthemideae</taxon>
        <taxon>Anthemidinae</taxon>
        <taxon>Tanacetum</taxon>
    </lineage>
</organism>
<dbReference type="Proteomes" id="UP001151760">
    <property type="component" value="Unassembled WGS sequence"/>
</dbReference>
<dbReference type="EMBL" id="BQNB010015383">
    <property type="protein sequence ID" value="GJT39405.1"/>
    <property type="molecule type" value="Genomic_DNA"/>
</dbReference>
<sequence>MVEYKSTKKKKIQEQLDAQVAREAQGERELRIMIVELDRNNELIAKYINKYDQAEADLSLEEKMGLITKLIKYQRNLAKIKKYQAQQSKPATKTEKRNFYMSILKSNAGWKSKDFRGMTFEQIEEKFILVWK</sequence>
<reference evidence="2" key="1">
    <citation type="journal article" date="2022" name="Int. J. Mol. Sci.">
        <title>Draft Genome of Tanacetum Coccineum: Genomic Comparison of Closely Related Tanacetum-Family Plants.</title>
        <authorList>
            <person name="Yamashiro T."/>
            <person name="Shiraishi A."/>
            <person name="Nakayama K."/>
            <person name="Satake H."/>
        </authorList>
    </citation>
    <scope>NUCLEOTIDE SEQUENCE</scope>
</reference>
<keyword evidence="1" id="KW-0175">Coiled coil</keyword>
<evidence type="ECO:0000313" key="2">
    <source>
        <dbReference type="EMBL" id="GJT39405.1"/>
    </source>
</evidence>
<evidence type="ECO:0000313" key="3">
    <source>
        <dbReference type="Proteomes" id="UP001151760"/>
    </source>
</evidence>
<proteinExistence type="predicted"/>
<name>A0ABQ5DJM1_9ASTR</name>
<gene>
    <name evidence="2" type="ORF">Tco_0939270</name>
</gene>
<keyword evidence="3" id="KW-1185">Reference proteome</keyword>
<evidence type="ECO:0000256" key="1">
    <source>
        <dbReference type="SAM" id="Coils"/>
    </source>
</evidence>
<reference evidence="2" key="2">
    <citation type="submission" date="2022-01" db="EMBL/GenBank/DDBJ databases">
        <authorList>
            <person name="Yamashiro T."/>
            <person name="Shiraishi A."/>
            <person name="Satake H."/>
            <person name="Nakayama K."/>
        </authorList>
    </citation>
    <scope>NUCLEOTIDE SEQUENCE</scope>
</reference>
<protein>
    <submittedName>
        <fullName evidence="2">Uncharacterized protein</fullName>
    </submittedName>
</protein>
<comment type="caution">
    <text evidence="2">The sequence shown here is derived from an EMBL/GenBank/DDBJ whole genome shotgun (WGS) entry which is preliminary data.</text>
</comment>
<feature type="coiled-coil region" evidence="1">
    <location>
        <begin position="37"/>
        <end position="64"/>
    </location>
</feature>